<organism evidence="1 2">
    <name type="scientific">Lactococcus lactis subsp. lactis</name>
    <name type="common">Streptococcus lactis</name>
    <dbReference type="NCBI Taxonomy" id="1360"/>
    <lineage>
        <taxon>Bacteria</taxon>
        <taxon>Bacillati</taxon>
        <taxon>Bacillota</taxon>
        <taxon>Bacilli</taxon>
        <taxon>Lactobacillales</taxon>
        <taxon>Streptococcaceae</taxon>
        <taxon>Lactococcus</taxon>
    </lineage>
</organism>
<dbReference type="EMBL" id="LKLP01000038">
    <property type="protein sequence ID" value="KSU12430.1"/>
    <property type="molecule type" value="Genomic_DNA"/>
</dbReference>
<dbReference type="RefSeq" id="WP_058209329.1">
    <property type="nucleotide sequence ID" value="NZ_LKLP01000038.1"/>
</dbReference>
<evidence type="ECO:0000313" key="1">
    <source>
        <dbReference type="EMBL" id="KSU12430.1"/>
    </source>
</evidence>
<accession>A0A0V8DFJ8</accession>
<gene>
    <name evidence="1" type="ORF">LMG8520_0668</name>
</gene>
<sequence>MTKKIKNNLNSDKNIGTDKLEEYLVAYDEESIQKIRDEKMQLVTANEFFGLHQEKLAAERKSFRPLPIYIIPSNIAKILDEAEVTDVDFDIPKEVINWVNELKDDYINWSGRMFLVLAYCNPLTSPKAFPNIWKFE</sequence>
<name>A0A0V8DFJ8_LACLL</name>
<evidence type="ECO:0000313" key="2">
    <source>
        <dbReference type="Proteomes" id="UP000054230"/>
    </source>
</evidence>
<proteinExistence type="predicted"/>
<dbReference type="AlphaFoldDB" id="A0A0V8DFJ8"/>
<protein>
    <submittedName>
        <fullName evidence="1">Uncharacterized protein</fullName>
    </submittedName>
</protein>
<dbReference type="Proteomes" id="UP000054230">
    <property type="component" value="Unassembled WGS sequence"/>
</dbReference>
<comment type="caution">
    <text evidence="1">The sequence shown here is derived from an EMBL/GenBank/DDBJ whole genome shotgun (WGS) entry which is preliminary data.</text>
</comment>
<reference evidence="2" key="1">
    <citation type="submission" date="2015-10" db="EMBL/GenBank/DDBJ databases">
        <title>Draft Genome Sequences of 11 Lactococcus lactis subspecies cremoris strains.</title>
        <authorList>
            <person name="Wels M."/>
            <person name="Backus L."/>
            <person name="Boekhorst J."/>
            <person name="Dijkstra A."/>
            <person name="Beerthuizen M."/>
            <person name="Kelly W."/>
            <person name="Siezen R."/>
            <person name="Bachmann H."/>
            <person name="Van Hijum S."/>
        </authorList>
    </citation>
    <scope>NUCLEOTIDE SEQUENCE [LARGE SCALE GENOMIC DNA]</scope>
    <source>
        <strain evidence="2">LMG8520</strain>
    </source>
</reference>
<dbReference type="PATRIC" id="fig|1360.106.peg.2495"/>